<organism evidence="1 2">
    <name type="scientific">Nakaseomyces bracarensis</name>
    <dbReference type="NCBI Taxonomy" id="273131"/>
    <lineage>
        <taxon>Eukaryota</taxon>
        <taxon>Fungi</taxon>
        <taxon>Dikarya</taxon>
        <taxon>Ascomycota</taxon>
        <taxon>Saccharomycotina</taxon>
        <taxon>Saccharomycetes</taxon>
        <taxon>Saccharomycetales</taxon>
        <taxon>Saccharomycetaceae</taxon>
        <taxon>Nakaseomyces</taxon>
    </lineage>
</organism>
<name>A0ABR4NQQ0_9SACH</name>
<comment type="caution">
    <text evidence="1">The sequence shown here is derived from an EMBL/GenBank/DDBJ whole genome shotgun (WGS) entry which is preliminary data.</text>
</comment>
<accession>A0ABR4NQQ0</accession>
<proteinExistence type="predicted"/>
<evidence type="ECO:0000313" key="1">
    <source>
        <dbReference type="EMBL" id="KAL3230542.1"/>
    </source>
</evidence>
<gene>
    <name evidence="1" type="ORF">RNJ44_00991</name>
</gene>
<dbReference type="Proteomes" id="UP001623330">
    <property type="component" value="Unassembled WGS sequence"/>
</dbReference>
<reference evidence="1 2" key="1">
    <citation type="submission" date="2024-05" db="EMBL/GenBank/DDBJ databases">
        <title>Long read based assembly of the Candida bracarensis genome reveals expanded adhesin content.</title>
        <authorList>
            <person name="Marcet-Houben M."/>
            <person name="Ksiezopolska E."/>
            <person name="Gabaldon T."/>
        </authorList>
    </citation>
    <scope>NUCLEOTIDE SEQUENCE [LARGE SCALE GENOMIC DNA]</scope>
    <source>
        <strain evidence="1 2">CBM6</strain>
    </source>
</reference>
<keyword evidence="2" id="KW-1185">Reference proteome</keyword>
<dbReference type="EMBL" id="JBEVYD010000009">
    <property type="protein sequence ID" value="KAL3230542.1"/>
    <property type="molecule type" value="Genomic_DNA"/>
</dbReference>
<evidence type="ECO:0000313" key="2">
    <source>
        <dbReference type="Proteomes" id="UP001623330"/>
    </source>
</evidence>
<sequence length="265" mass="30555">MVKSSVLNNIMVNRFLVSLYSKYSYLIPRERDIGEMTKFFKAMASRVQLSKLQFKRVCCIIIKFMECCKNEMNYMQFLKYSMKRLVVTAFVLSVPNNGTDEAERSTIRDDIYSFYSKVTGLKTCEIVHCCSIVRPILIHRTREQYKAVRHRQLATGLDMDSDSDARNDINPRLTFQQPFDISSTFNFTRREHIGTVAPSSLTDSMVMNMSGLSDLDTAWRSGTGTTQQNPNNIDGNLSNDYILGSELQRFNDISYKMIHTNFKLT</sequence>
<protein>
    <submittedName>
        <fullName evidence="1">Uncharacterized protein</fullName>
    </submittedName>
</protein>